<organism evidence="1 2">
    <name type="scientific">Brevundimonas faecalis</name>
    <dbReference type="NCBI Taxonomy" id="947378"/>
    <lineage>
        <taxon>Bacteria</taxon>
        <taxon>Pseudomonadati</taxon>
        <taxon>Pseudomonadota</taxon>
        <taxon>Alphaproteobacteria</taxon>
        <taxon>Caulobacterales</taxon>
        <taxon>Caulobacteraceae</taxon>
        <taxon>Brevundimonas</taxon>
    </lineage>
</organism>
<reference evidence="1 2" key="1">
    <citation type="submission" date="2024-06" db="EMBL/GenBank/DDBJ databases">
        <title>Sorghum-associated microbial communities from plants grown in Nebraska, USA.</title>
        <authorList>
            <person name="Schachtman D."/>
        </authorList>
    </citation>
    <scope>NUCLEOTIDE SEQUENCE [LARGE SCALE GENOMIC DNA]</scope>
    <source>
        <strain evidence="1 2">2814</strain>
    </source>
</reference>
<dbReference type="RefSeq" id="WP_354090114.1">
    <property type="nucleotide sequence ID" value="NZ_JBEPTF010000005.1"/>
</dbReference>
<protein>
    <submittedName>
        <fullName evidence="1">Uncharacterized protein (TIGR02588 family)</fullName>
    </submittedName>
</protein>
<gene>
    <name evidence="1" type="ORF">ABIE19_003097</name>
</gene>
<accession>A0ABV2REY2</accession>
<evidence type="ECO:0000313" key="2">
    <source>
        <dbReference type="Proteomes" id="UP001549313"/>
    </source>
</evidence>
<comment type="caution">
    <text evidence="1">The sequence shown here is derived from an EMBL/GenBank/DDBJ whole genome shotgun (WGS) entry which is preliminary data.</text>
</comment>
<name>A0ABV2REY2_9CAUL</name>
<keyword evidence="2" id="KW-1185">Reference proteome</keyword>
<proteinExistence type="predicted"/>
<dbReference type="Proteomes" id="UP001549313">
    <property type="component" value="Unassembled WGS sequence"/>
</dbReference>
<dbReference type="EMBL" id="JBEPTF010000005">
    <property type="protein sequence ID" value="MET4685146.1"/>
    <property type="molecule type" value="Genomic_DNA"/>
</dbReference>
<sequence>MARKEKAQKQRKAGVSRLQRACALAGLLITLGVIGVLAREAFSVPAPAILTVKAEAARPAQAGWIVEVTVANQGDLTAAAVDIEGEAAGERATATLDYVPGQGRKKASLVFSTNERPEPKLRVLGWSEP</sequence>
<evidence type="ECO:0000313" key="1">
    <source>
        <dbReference type="EMBL" id="MET4685146.1"/>
    </source>
</evidence>